<keyword evidence="2" id="KW-0472">Membrane</keyword>
<gene>
    <name evidence="5" type="ORF">HPP92_028482</name>
</gene>
<dbReference type="PROSITE" id="PS50053">
    <property type="entry name" value="UBIQUITIN_2"/>
    <property type="match status" value="1"/>
</dbReference>
<dbReference type="InterPro" id="IPR039159">
    <property type="entry name" value="SAYSD1"/>
</dbReference>
<feature type="transmembrane region" description="Helical" evidence="2">
    <location>
        <begin position="272"/>
        <end position="294"/>
    </location>
</feature>
<sequence length="359" mass="39798">MATSASSWAVLLLIVASAAVPSASSFEIGRGVADPFACWKAILLLRHCVPNVAVPAALNVHVNLPPACCAALYQIGAKCHPAVEYLADLSYAPKVTSVITVICGHDYARVPKPAPVKNGIKCVRRRQTFPSLIPRFEELSVMAGKEMGVEITVKTVGPSRPKLLRVPADIKVRDLKRSVASECCLPVERLKLVLHGKVLHERKNADSEHVRLRLENGDTLIVAVMPKPPAKHLREDDEEEEDDLKVHIPRSASWWKKKLIYILQEKLRLPDVVLIAIFSISLKAWACVILWFLLAPVANKWDFGPLYILGTGFLVILLNLGKRQHGELSAYSIFNEDFRELPGTLNADRLDHDIRAGQF</sequence>
<comment type="caution">
    <text evidence="5">The sequence shown here is derived from an EMBL/GenBank/DDBJ whole genome shotgun (WGS) entry which is preliminary data.</text>
</comment>
<dbReference type="OrthoDB" id="71310at2759"/>
<evidence type="ECO:0000259" key="4">
    <source>
        <dbReference type="PROSITE" id="PS50053"/>
    </source>
</evidence>
<organism evidence="5 6">
    <name type="scientific">Vanilla planifolia</name>
    <name type="common">Vanilla</name>
    <dbReference type="NCBI Taxonomy" id="51239"/>
    <lineage>
        <taxon>Eukaryota</taxon>
        <taxon>Viridiplantae</taxon>
        <taxon>Streptophyta</taxon>
        <taxon>Embryophyta</taxon>
        <taxon>Tracheophyta</taxon>
        <taxon>Spermatophyta</taxon>
        <taxon>Magnoliopsida</taxon>
        <taxon>Liliopsida</taxon>
        <taxon>Asparagales</taxon>
        <taxon>Orchidaceae</taxon>
        <taxon>Vanilloideae</taxon>
        <taxon>Vanilleae</taxon>
        <taxon>Vanilla</taxon>
    </lineage>
</organism>
<dbReference type="PANTHER" id="PTHR13527:SF0">
    <property type="entry name" value="SAYSVFN DOMAIN-CONTAINING PROTEIN 1"/>
    <property type="match status" value="1"/>
</dbReference>
<evidence type="ECO:0000256" key="1">
    <source>
        <dbReference type="ARBA" id="ARBA00022729"/>
    </source>
</evidence>
<dbReference type="Pfam" id="PF10260">
    <property type="entry name" value="SAYSvFN"/>
    <property type="match status" value="1"/>
</dbReference>
<dbReference type="InterPro" id="IPR019387">
    <property type="entry name" value="SAYSvFN_dom"/>
</dbReference>
<keyword evidence="2" id="KW-1133">Transmembrane helix</keyword>
<feature type="signal peptide" evidence="3">
    <location>
        <begin position="1"/>
        <end position="25"/>
    </location>
</feature>
<evidence type="ECO:0000313" key="6">
    <source>
        <dbReference type="Proteomes" id="UP000639772"/>
    </source>
</evidence>
<dbReference type="EMBL" id="JADCNM010000494">
    <property type="protein sequence ID" value="KAG0447123.1"/>
    <property type="molecule type" value="Genomic_DNA"/>
</dbReference>
<name>A0A835P8Y5_VANPL</name>
<keyword evidence="1 3" id="KW-0732">Signal</keyword>
<feature type="domain" description="Ubiquitin-like" evidence="4">
    <location>
        <begin position="149"/>
        <end position="224"/>
    </location>
</feature>
<proteinExistence type="predicted"/>
<dbReference type="PANTHER" id="PTHR13527">
    <property type="entry name" value="SAYSVFN DOMAIN-CONTAINING PROTEIN 1"/>
    <property type="match status" value="1"/>
</dbReference>
<dbReference type="Gene3D" id="3.10.20.90">
    <property type="entry name" value="Phosphatidylinositol 3-kinase Catalytic Subunit, Chain A, domain 1"/>
    <property type="match status" value="1"/>
</dbReference>
<evidence type="ECO:0000256" key="3">
    <source>
        <dbReference type="SAM" id="SignalP"/>
    </source>
</evidence>
<dbReference type="AlphaFoldDB" id="A0A835P8Y5"/>
<feature type="transmembrane region" description="Helical" evidence="2">
    <location>
        <begin position="301"/>
        <end position="321"/>
    </location>
</feature>
<dbReference type="SUPFAM" id="SSF54236">
    <property type="entry name" value="Ubiquitin-like"/>
    <property type="match status" value="1"/>
</dbReference>
<dbReference type="Proteomes" id="UP000639772">
    <property type="component" value="Unassembled WGS sequence"/>
</dbReference>
<protein>
    <recommendedName>
        <fullName evidence="4">Ubiquitin-like domain-containing protein</fullName>
    </recommendedName>
</protein>
<evidence type="ECO:0000313" key="5">
    <source>
        <dbReference type="EMBL" id="KAG0447123.1"/>
    </source>
</evidence>
<dbReference type="InterPro" id="IPR008502">
    <property type="entry name" value="Prolamin-like"/>
</dbReference>
<evidence type="ECO:0000256" key="2">
    <source>
        <dbReference type="SAM" id="Phobius"/>
    </source>
</evidence>
<reference evidence="5 6" key="1">
    <citation type="journal article" date="2020" name="Nat. Food">
        <title>A phased Vanilla planifolia genome enables genetic improvement of flavour and production.</title>
        <authorList>
            <person name="Hasing T."/>
            <person name="Tang H."/>
            <person name="Brym M."/>
            <person name="Khazi F."/>
            <person name="Huang T."/>
            <person name="Chambers A.H."/>
        </authorList>
    </citation>
    <scope>NUCLEOTIDE SEQUENCE [LARGE SCALE GENOMIC DNA]</scope>
    <source>
        <tissue evidence="5">Leaf</tissue>
    </source>
</reference>
<dbReference type="InterPro" id="IPR000626">
    <property type="entry name" value="Ubiquitin-like_dom"/>
</dbReference>
<dbReference type="Pfam" id="PF05617">
    <property type="entry name" value="Prolamin_like"/>
    <property type="match status" value="1"/>
</dbReference>
<feature type="chain" id="PRO_5032377932" description="Ubiquitin-like domain-containing protein" evidence="3">
    <location>
        <begin position="26"/>
        <end position="359"/>
    </location>
</feature>
<keyword evidence="2" id="KW-0812">Transmembrane</keyword>
<accession>A0A835P8Y5</accession>
<dbReference type="InterPro" id="IPR029071">
    <property type="entry name" value="Ubiquitin-like_domsf"/>
</dbReference>